<dbReference type="Pfam" id="PF00664">
    <property type="entry name" value="ABC_membrane"/>
    <property type="match status" value="2"/>
</dbReference>
<keyword evidence="3" id="KW-0813">Transport</keyword>
<organism evidence="15 16">
    <name type="scientific">Cynara cardunculus var. scolymus</name>
    <name type="common">Globe artichoke</name>
    <name type="synonym">Cynara scolymus</name>
    <dbReference type="NCBI Taxonomy" id="59895"/>
    <lineage>
        <taxon>Eukaryota</taxon>
        <taxon>Viridiplantae</taxon>
        <taxon>Streptophyta</taxon>
        <taxon>Embryophyta</taxon>
        <taxon>Tracheophyta</taxon>
        <taxon>Spermatophyta</taxon>
        <taxon>Magnoliopsida</taxon>
        <taxon>eudicotyledons</taxon>
        <taxon>Gunneridae</taxon>
        <taxon>Pentapetalae</taxon>
        <taxon>asterids</taxon>
        <taxon>campanulids</taxon>
        <taxon>Asterales</taxon>
        <taxon>Asteraceae</taxon>
        <taxon>Carduoideae</taxon>
        <taxon>Cardueae</taxon>
        <taxon>Carduinae</taxon>
        <taxon>Cynara</taxon>
    </lineage>
</organism>
<dbReference type="PANTHER" id="PTHR43394:SF11">
    <property type="entry name" value="ATP-BINDING CASSETTE TRANSPORTER"/>
    <property type="match status" value="1"/>
</dbReference>
<dbReference type="GO" id="GO:0090374">
    <property type="term" value="P:oligopeptide export from mitochondrion"/>
    <property type="evidence" value="ECO:0007669"/>
    <property type="project" value="TreeGrafter"/>
</dbReference>
<evidence type="ECO:0000259" key="14">
    <source>
        <dbReference type="PROSITE" id="PS50929"/>
    </source>
</evidence>
<dbReference type="FunFam" id="1.20.1560.10:FF:000009">
    <property type="entry name" value="ABC transporter B family member 1"/>
    <property type="match status" value="1"/>
</dbReference>
<dbReference type="InterPro" id="IPR027417">
    <property type="entry name" value="P-loop_NTPase"/>
</dbReference>
<evidence type="ECO:0000313" key="16">
    <source>
        <dbReference type="Proteomes" id="UP000243975"/>
    </source>
</evidence>
<feature type="transmembrane region" description="Helical" evidence="12">
    <location>
        <begin position="104"/>
        <end position="125"/>
    </location>
</feature>
<evidence type="ECO:0000256" key="9">
    <source>
        <dbReference type="ARBA" id="ARBA00023136"/>
    </source>
</evidence>
<feature type="transmembrane region" description="Helical" evidence="12">
    <location>
        <begin position="367"/>
        <end position="385"/>
    </location>
</feature>
<evidence type="ECO:0000256" key="3">
    <source>
        <dbReference type="ARBA" id="ARBA00022448"/>
    </source>
</evidence>
<dbReference type="GO" id="GO:0005886">
    <property type="term" value="C:plasma membrane"/>
    <property type="evidence" value="ECO:0007669"/>
    <property type="project" value="UniProtKB-SubCell"/>
</dbReference>
<dbReference type="GO" id="GO:0009733">
    <property type="term" value="P:response to auxin"/>
    <property type="evidence" value="ECO:0007669"/>
    <property type="project" value="UniProtKB-ARBA"/>
</dbReference>
<dbReference type="GO" id="GO:0005743">
    <property type="term" value="C:mitochondrial inner membrane"/>
    <property type="evidence" value="ECO:0007669"/>
    <property type="project" value="TreeGrafter"/>
</dbReference>
<dbReference type="SUPFAM" id="SSF52540">
    <property type="entry name" value="P-loop containing nucleoside triphosphate hydrolases"/>
    <property type="match status" value="2"/>
</dbReference>
<dbReference type="GO" id="GO:0043481">
    <property type="term" value="P:anthocyanin accumulation in tissues in response to UV light"/>
    <property type="evidence" value="ECO:0007669"/>
    <property type="project" value="UniProtKB-ARBA"/>
</dbReference>
<reference evidence="15 16" key="1">
    <citation type="journal article" date="2016" name="Sci. Rep.">
        <title>The genome sequence of the outbreeding globe artichoke constructed de novo incorporating a phase-aware low-pass sequencing strategy of F1 progeny.</title>
        <authorList>
            <person name="Scaglione D."/>
            <person name="Reyes-Chin-Wo S."/>
            <person name="Acquadro A."/>
            <person name="Froenicke L."/>
            <person name="Portis E."/>
            <person name="Beitel C."/>
            <person name="Tirone M."/>
            <person name="Mauro R."/>
            <person name="Lo Monaco A."/>
            <person name="Mauromicale G."/>
            <person name="Faccioli P."/>
            <person name="Cattivelli L."/>
            <person name="Rieseberg L."/>
            <person name="Michelmore R."/>
            <person name="Lanteri S."/>
        </authorList>
    </citation>
    <scope>NUCLEOTIDE SEQUENCE [LARGE SCALE GENOMIC DNA]</scope>
    <source>
        <strain evidence="15">2C</strain>
    </source>
</reference>
<feature type="compositionally biased region" description="Basic and acidic residues" evidence="11">
    <location>
        <begin position="46"/>
        <end position="61"/>
    </location>
</feature>
<comment type="subcellular location">
    <subcellularLocation>
        <location evidence="1">Cell membrane</location>
        <topology evidence="1">Multi-pass membrane protein</topology>
    </subcellularLocation>
</comment>
<feature type="region of interest" description="Disordered" evidence="11">
    <location>
        <begin position="1"/>
        <end position="86"/>
    </location>
</feature>
<keyword evidence="5" id="KW-0677">Repeat</keyword>
<dbReference type="GO" id="GO:0005524">
    <property type="term" value="F:ATP binding"/>
    <property type="evidence" value="ECO:0007669"/>
    <property type="project" value="UniProtKB-KW"/>
</dbReference>
<evidence type="ECO:0000256" key="1">
    <source>
        <dbReference type="ARBA" id="ARBA00004651"/>
    </source>
</evidence>
<dbReference type="CDD" id="cd03249">
    <property type="entry name" value="ABC_MTABC3_MDL1_MDL2"/>
    <property type="match status" value="2"/>
</dbReference>
<dbReference type="GO" id="GO:0009637">
    <property type="term" value="P:response to blue light"/>
    <property type="evidence" value="ECO:0007669"/>
    <property type="project" value="UniProtKB-ARBA"/>
</dbReference>
<evidence type="ECO:0000256" key="7">
    <source>
        <dbReference type="ARBA" id="ARBA00022840"/>
    </source>
</evidence>
<dbReference type="GO" id="GO:0009926">
    <property type="term" value="P:auxin polar transport"/>
    <property type="evidence" value="ECO:0007669"/>
    <property type="project" value="UniProtKB-ARBA"/>
</dbReference>
<dbReference type="InterPro" id="IPR003593">
    <property type="entry name" value="AAA+_ATPase"/>
</dbReference>
<keyword evidence="4 12" id="KW-0812">Transmembrane</keyword>
<accession>A0A103YI66</accession>
<evidence type="ECO:0000256" key="5">
    <source>
        <dbReference type="ARBA" id="ARBA00022737"/>
    </source>
</evidence>
<keyword evidence="16" id="KW-1185">Reference proteome</keyword>
<evidence type="ECO:0000313" key="15">
    <source>
        <dbReference type="EMBL" id="KVI09502.1"/>
    </source>
</evidence>
<evidence type="ECO:0000256" key="12">
    <source>
        <dbReference type="SAM" id="Phobius"/>
    </source>
</evidence>
<dbReference type="GO" id="GO:1900459">
    <property type="term" value="P:positive regulation of brassinosteroid mediated signaling pathway"/>
    <property type="evidence" value="ECO:0007669"/>
    <property type="project" value="UniProtKB-ARBA"/>
</dbReference>
<dbReference type="Gramene" id="KVI09502">
    <property type="protein sequence ID" value="KVI09502"/>
    <property type="gene ID" value="Ccrd_012122"/>
</dbReference>
<dbReference type="PROSITE" id="PS50929">
    <property type="entry name" value="ABC_TM1F"/>
    <property type="match status" value="2"/>
</dbReference>
<gene>
    <name evidence="15" type="ORF">Ccrd_012122</name>
</gene>
<keyword evidence="7" id="KW-0067">ATP-binding</keyword>
<feature type="transmembrane region" description="Helical" evidence="12">
    <location>
        <begin position="232"/>
        <end position="251"/>
    </location>
</feature>
<feature type="compositionally biased region" description="Basic and acidic residues" evidence="11">
    <location>
        <begin position="72"/>
        <end position="84"/>
    </location>
</feature>
<dbReference type="Gene3D" id="1.20.1560.10">
    <property type="entry name" value="ABC transporter type 1, transmembrane domain"/>
    <property type="match status" value="1"/>
</dbReference>
<feature type="transmembrane region" description="Helical" evidence="12">
    <location>
        <begin position="807"/>
        <end position="827"/>
    </location>
</feature>
<dbReference type="FunFam" id="1.20.1560.10:FF:000029">
    <property type="entry name" value="ABC transporter B family member 1"/>
    <property type="match status" value="1"/>
</dbReference>
<dbReference type="GO" id="GO:0048443">
    <property type="term" value="P:stamen development"/>
    <property type="evidence" value="ECO:0007669"/>
    <property type="project" value="UniProtKB-ARBA"/>
</dbReference>
<evidence type="ECO:0000259" key="13">
    <source>
        <dbReference type="PROSITE" id="PS50893"/>
    </source>
</evidence>
<keyword evidence="6" id="KW-0547">Nucleotide-binding</keyword>
<feature type="transmembrane region" description="Helical" evidence="12">
    <location>
        <begin position="1025"/>
        <end position="1045"/>
    </location>
</feature>
<dbReference type="OMA" id="YEMCLGQ"/>
<evidence type="ECO:0000256" key="2">
    <source>
        <dbReference type="ARBA" id="ARBA00007577"/>
    </source>
</evidence>
<dbReference type="InterPro" id="IPR011527">
    <property type="entry name" value="ABC1_TM_dom"/>
</dbReference>
<comment type="caution">
    <text evidence="15">The sequence shown here is derived from an EMBL/GenBank/DDBJ whole genome shotgun (WGS) entry which is preliminary data.</text>
</comment>
<keyword evidence="8 12" id="KW-1133">Transmembrane helix</keyword>
<evidence type="ECO:0000256" key="6">
    <source>
        <dbReference type="ARBA" id="ARBA00022741"/>
    </source>
</evidence>
<dbReference type="OrthoDB" id="6500128at2759"/>
<proteinExistence type="inferred from homology"/>
<evidence type="ECO:0000256" key="8">
    <source>
        <dbReference type="ARBA" id="ARBA00022989"/>
    </source>
</evidence>
<evidence type="ECO:0000256" key="11">
    <source>
        <dbReference type="SAM" id="MobiDB-lite"/>
    </source>
</evidence>
<dbReference type="PANTHER" id="PTHR43394">
    <property type="entry name" value="ATP-DEPENDENT PERMEASE MDL1, MITOCHONDRIAL"/>
    <property type="match status" value="1"/>
</dbReference>
<dbReference type="PROSITE" id="PS50893">
    <property type="entry name" value="ABC_TRANSPORTER_2"/>
    <property type="match status" value="2"/>
</dbReference>
<dbReference type="GO" id="GO:0009741">
    <property type="term" value="P:response to brassinosteroid"/>
    <property type="evidence" value="ECO:0007669"/>
    <property type="project" value="UniProtKB-ARBA"/>
</dbReference>
<dbReference type="GO" id="GO:0008361">
    <property type="term" value="P:regulation of cell size"/>
    <property type="evidence" value="ECO:0007669"/>
    <property type="project" value="UniProtKB-ARBA"/>
</dbReference>
<dbReference type="InterPro" id="IPR036640">
    <property type="entry name" value="ABC1_TM_sf"/>
</dbReference>
<dbReference type="Proteomes" id="UP000243975">
    <property type="component" value="Unassembled WGS sequence"/>
</dbReference>
<keyword evidence="10" id="KW-0325">Glycoprotein</keyword>
<dbReference type="InterPro" id="IPR039421">
    <property type="entry name" value="Type_1_exporter"/>
</dbReference>
<dbReference type="EMBL" id="LEKV01001058">
    <property type="protein sequence ID" value="KVI09502.1"/>
    <property type="molecule type" value="Genomic_DNA"/>
</dbReference>
<sequence>MPSQESQEEIKRDTEQWRWSEMQGLELVSENPNPNPNLNPPFSSDPHTEEDREAQKTRLGMEAEGQNSKIDGGGEKEKKKEEKGSSNPAVGFGELFRFADGLDYVLMGIGTIGAFVHGCSLPIFLRFFADLVNSFGSNANNIDKMSQEVLKYAFYFLVVGAAIWASSWAEISCWMWTGERQSTKMRIKYLEAALSQDIQFFDTEVRTSDVVFAINTDAVNVQDAISEKLGNFIHYMATFVSGFLVGFTAVWQLALVTLAVVPLIAVIGGIHTTTLSKLSSKSQEALSEAGNIAEQTIVQIRTVLAYVGESRALQAYSSALKISQKLGYKSGFSKGFGLGATYFTVFCCYALLLWYGGYLVRHHHTNGGLAIATMFSVMIGGLALGQSAPSMSAFAKARVAAAKIFRIIDHKPSIDRNGEAGLELDSVSGLVELKNVTFSYPSRPDVKILNNFTLSVPAGKTIALVGSSGSGKSTVVSLIERFYDPTSGQVMLDGHDIKGLKLRWLRQQIGLVSQEPALFATTIQENILLGRPDASMVEIEEAARVSNAHSFIIKLPDAYDTQVGERGLQLSGGQKQRIAIARAMLKNPAILLLDEATSALDSESEKLVQEALDRFMIGRTTLVIAHRLSTIRKADLVVVLQQGGVLEMGTHDDLIAKGENGTYAKLIKMQEVAHETAMNNARKSSARPSSARNSVSSPIITRNSSYGRSPYSRRLSDFSTSDFSLSLEGGYPSYRHEKLPFKEQASSFWRLAKMNSPEWTYALIGSVGSVVCGSLSAFFAYVLSAVLSVYYNQDHAYMIREIGKYCYLLIGVSSAALIFNTLQHFFWDVVGENLTKRVREKMLAAVLKNEMAWFDQEENESSRIAARLSLDANNVRSAIGDRISVIMQNSALMLVACTAGFVLQWRLALVLVAVFPLVVAATVLQKMFMQGFSGDLEGAHAKATQLAGEAVANMRTVAAFNSEAKIVNLFTLSLQKPLRRCFWKGQIAGSGFGVAQFLLYASYAVGLWYASWLVKHGISDFSKTIRVFMVLMVSANGAAETLTLAPDFIKGGRAMKSVFDLLDRKTEIEPDELDAIPVPDRLRGEVELKHIDFSYPSRPDIPVFRDICLRARAGKTLALVGPSGCGKSSVIALIQRFYEPSSGRVIIDGKDIRKYNLKSLRRHIAVVPQEPCLFATTIYENIAYGHESATEAEITEAATLANAHKFISSLPDGYKTFVGERGVQLSGGQKQRVAIARAFLRKAEVMLLDEATSALDAESEKCIQEALERICSGKTTVVVAHRLSTIRNAHVIAVIDDGKVAEQGSHSHLLKNHPDGCYAKMIQLQRFSHGEAANMVSGGSGSSSKRHIEG</sequence>
<feature type="domain" description="ABC transporter" evidence="13">
    <location>
        <begin position="431"/>
        <end position="667"/>
    </location>
</feature>
<feature type="transmembrane region" description="Helical" evidence="12">
    <location>
        <begin position="883"/>
        <end position="901"/>
    </location>
</feature>
<dbReference type="GO" id="GO:0015421">
    <property type="term" value="F:ABC-type oligopeptide transporter activity"/>
    <property type="evidence" value="ECO:0007669"/>
    <property type="project" value="TreeGrafter"/>
</dbReference>
<dbReference type="FunFam" id="3.40.50.300:FF:000066">
    <property type="entry name" value="ABC transporter B family member 1"/>
    <property type="match status" value="2"/>
</dbReference>
<feature type="transmembrane region" description="Helical" evidence="12">
    <location>
        <begin position="152"/>
        <end position="176"/>
    </location>
</feature>
<dbReference type="SUPFAM" id="SSF90123">
    <property type="entry name" value="ABC transporter transmembrane region"/>
    <property type="match status" value="2"/>
</dbReference>
<feature type="transmembrane region" description="Helical" evidence="12">
    <location>
        <begin position="335"/>
        <end position="355"/>
    </location>
</feature>
<protein>
    <submittedName>
        <fullName evidence="15">AAA+ ATPase domain-containing protein</fullName>
    </submittedName>
</protein>
<dbReference type="STRING" id="59895.A0A103YI66"/>
<feature type="compositionally biased region" description="Basic and acidic residues" evidence="11">
    <location>
        <begin position="8"/>
        <end position="18"/>
    </location>
</feature>
<dbReference type="CDD" id="cd18577">
    <property type="entry name" value="ABC_6TM_Pgp_ABCB1_D1_like"/>
    <property type="match status" value="1"/>
</dbReference>
<feature type="domain" description="ABC transmembrane type-1" evidence="14">
    <location>
        <begin position="763"/>
        <end position="1050"/>
    </location>
</feature>
<comment type="similarity">
    <text evidence="2">Belongs to the ABC transporter superfamily. ABCB family. Multidrug resistance exporter (TC 3.A.1.201) subfamily.</text>
</comment>
<dbReference type="GO" id="GO:0010329">
    <property type="term" value="F:auxin efflux transmembrane transporter activity"/>
    <property type="evidence" value="ECO:0007669"/>
    <property type="project" value="UniProtKB-ARBA"/>
</dbReference>
<dbReference type="PROSITE" id="PS00211">
    <property type="entry name" value="ABC_TRANSPORTER_1"/>
    <property type="match status" value="2"/>
</dbReference>
<dbReference type="GO" id="GO:0009640">
    <property type="term" value="P:photomorphogenesis"/>
    <property type="evidence" value="ECO:0007669"/>
    <property type="project" value="UniProtKB-ARBA"/>
</dbReference>
<feature type="transmembrane region" description="Helical" evidence="12">
    <location>
        <begin position="257"/>
        <end position="275"/>
    </location>
</feature>
<dbReference type="GO" id="GO:0010328">
    <property type="term" value="F:auxin influx transmembrane transporter activity"/>
    <property type="evidence" value="ECO:0007669"/>
    <property type="project" value="UniProtKB-ARBA"/>
</dbReference>
<dbReference type="Gene3D" id="3.40.50.300">
    <property type="entry name" value="P-loop containing nucleotide triphosphate hydrolases"/>
    <property type="match status" value="2"/>
</dbReference>
<dbReference type="GO" id="GO:0016887">
    <property type="term" value="F:ATP hydrolysis activity"/>
    <property type="evidence" value="ECO:0007669"/>
    <property type="project" value="InterPro"/>
</dbReference>
<dbReference type="GO" id="GO:0009958">
    <property type="term" value="P:positive gravitropism"/>
    <property type="evidence" value="ECO:0007669"/>
    <property type="project" value="UniProtKB-ARBA"/>
</dbReference>
<feature type="domain" description="ABC transmembrane type-1" evidence="14">
    <location>
        <begin position="109"/>
        <end position="396"/>
    </location>
</feature>
<name>A0A103YI66_CYNCS</name>
<dbReference type="InterPro" id="IPR017871">
    <property type="entry name" value="ABC_transporter-like_CS"/>
</dbReference>
<evidence type="ECO:0000256" key="4">
    <source>
        <dbReference type="ARBA" id="ARBA00022692"/>
    </source>
</evidence>
<dbReference type="CDD" id="cd18578">
    <property type="entry name" value="ABC_6TM_Pgp_ABCB1_D2_like"/>
    <property type="match status" value="1"/>
</dbReference>
<keyword evidence="9 12" id="KW-0472">Membrane</keyword>
<feature type="transmembrane region" description="Helical" evidence="12">
    <location>
        <begin position="907"/>
        <end position="924"/>
    </location>
</feature>
<dbReference type="InterPro" id="IPR003439">
    <property type="entry name" value="ABC_transporter-like_ATP-bd"/>
</dbReference>
<feature type="transmembrane region" description="Helical" evidence="12">
    <location>
        <begin position="759"/>
        <end position="787"/>
    </location>
</feature>
<dbReference type="SMART" id="SM00382">
    <property type="entry name" value="AAA"/>
    <property type="match status" value="2"/>
</dbReference>
<dbReference type="Pfam" id="PF00005">
    <property type="entry name" value="ABC_tran"/>
    <property type="match status" value="2"/>
</dbReference>
<feature type="transmembrane region" description="Helical" evidence="12">
    <location>
        <begin position="987"/>
        <end position="1010"/>
    </location>
</feature>
<feature type="domain" description="ABC transporter" evidence="13">
    <location>
        <begin position="1086"/>
        <end position="1322"/>
    </location>
</feature>
<evidence type="ECO:0000256" key="10">
    <source>
        <dbReference type="ARBA" id="ARBA00023180"/>
    </source>
</evidence>